<gene>
    <name evidence="1" type="ORF">NLG97_g4246</name>
</gene>
<proteinExistence type="predicted"/>
<sequence length="117" mass="13120">MDDLRFRQQQQQSSRNDLPISSLVSPSRNGASRMVQQQPLPHDHRANLPRRFTTDSGRVPTLSSMTSPAKGPELSHDYSSHVSIPTWFAQASVLSITATSKRCTKFNWYVPSSDTMS</sequence>
<protein>
    <submittedName>
        <fullName evidence="1">Uncharacterized protein</fullName>
    </submittedName>
</protein>
<comment type="caution">
    <text evidence="1">The sequence shown here is derived from an EMBL/GenBank/DDBJ whole genome shotgun (WGS) entry which is preliminary data.</text>
</comment>
<organism evidence="1 2">
    <name type="scientific">Lecanicillium saksenae</name>
    <dbReference type="NCBI Taxonomy" id="468837"/>
    <lineage>
        <taxon>Eukaryota</taxon>
        <taxon>Fungi</taxon>
        <taxon>Dikarya</taxon>
        <taxon>Ascomycota</taxon>
        <taxon>Pezizomycotina</taxon>
        <taxon>Sordariomycetes</taxon>
        <taxon>Hypocreomycetidae</taxon>
        <taxon>Hypocreales</taxon>
        <taxon>Cordycipitaceae</taxon>
        <taxon>Lecanicillium</taxon>
    </lineage>
</organism>
<dbReference type="Proteomes" id="UP001148737">
    <property type="component" value="Unassembled WGS sequence"/>
</dbReference>
<accession>A0ACC1QYF3</accession>
<reference evidence="1" key="1">
    <citation type="submission" date="2022-07" db="EMBL/GenBank/DDBJ databases">
        <title>Genome Sequence of Lecanicillium saksenae.</title>
        <authorList>
            <person name="Buettner E."/>
        </authorList>
    </citation>
    <scope>NUCLEOTIDE SEQUENCE</scope>
    <source>
        <strain evidence="1">VT-O1</strain>
    </source>
</reference>
<keyword evidence="2" id="KW-1185">Reference proteome</keyword>
<evidence type="ECO:0000313" key="2">
    <source>
        <dbReference type="Proteomes" id="UP001148737"/>
    </source>
</evidence>
<name>A0ACC1QYF3_9HYPO</name>
<dbReference type="EMBL" id="JANAKD010000404">
    <property type="protein sequence ID" value="KAJ3494187.1"/>
    <property type="molecule type" value="Genomic_DNA"/>
</dbReference>
<evidence type="ECO:0000313" key="1">
    <source>
        <dbReference type="EMBL" id="KAJ3494187.1"/>
    </source>
</evidence>